<dbReference type="InterPro" id="IPR029787">
    <property type="entry name" value="Nucleotide_cyclase"/>
</dbReference>
<protein>
    <recommendedName>
        <fullName evidence="4">Adenylate cyclase</fullName>
        <ecNumber evidence="3">4.6.1.1</ecNumber>
    </recommendedName>
    <alternativeName>
        <fullName evidence="11">ATP pyrophosphate-lyase</fullName>
    </alternativeName>
    <alternativeName>
        <fullName evidence="12">Adenylyl cyclase</fullName>
    </alternativeName>
</protein>
<dbReference type="Gene3D" id="3.30.70.1230">
    <property type="entry name" value="Nucleotide cyclase"/>
    <property type="match status" value="1"/>
</dbReference>
<comment type="similarity">
    <text evidence="2">Belongs to the adenylyl cyclase class-3 family.</text>
</comment>
<keyword evidence="8" id="KW-0460">Magnesium</keyword>
<feature type="domain" description="Ras-associating" evidence="15">
    <location>
        <begin position="249"/>
        <end position="339"/>
    </location>
</feature>
<dbReference type="InterPro" id="IPR001611">
    <property type="entry name" value="Leu-rich_rpt"/>
</dbReference>
<feature type="domain" description="Guanylate cyclase" evidence="14">
    <location>
        <begin position="1304"/>
        <end position="1442"/>
    </location>
</feature>
<keyword evidence="6" id="KW-0479">Metal-binding</keyword>
<dbReference type="SUPFAM" id="SSF54236">
    <property type="entry name" value="Ubiquitin-like"/>
    <property type="match status" value="1"/>
</dbReference>
<evidence type="ECO:0000256" key="8">
    <source>
        <dbReference type="ARBA" id="ARBA00022842"/>
    </source>
</evidence>
<feature type="domain" description="PPM-type phosphatase" evidence="16">
    <location>
        <begin position="966"/>
        <end position="1238"/>
    </location>
</feature>
<evidence type="ECO:0000256" key="9">
    <source>
        <dbReference type="ARBA" id="ARBA00022998"/>
    </source>
</evidence>
<sequence length="1663" mass="187818">MGHFPPPEIAPFAYQTNENLIDHRRLTPNASSSTHDPHRQNKTGGWHRRTKSSDSDPMQAMQDNGKDAQNLVPSMHKEKKGQGFLGRWTRKRSKDKEATPEVRKSSESEHSYISATNTPVIEREDPVAGYNSNRSVSANTHWVKVTIKRKESYKEQEDSFYDVNSINLNLDSMEGIIDPERSQTIRQICVDDDVPSLDGWRELPPPGGAEGWSPPESWAVRKPSVETVTLFDDEDIREADIDNWYYGKRLFCIRIFRPDATFGTVSCGLNTTTSELCHMLGKKFFITDITKYNLYVKRHDLERVLTPQERPLQLQKRLLEQAGYTEVDRLEDLGREDNSYLVRFTFKETIIPRFEEEEYLAKSQDVDLQMRNLQTIPIFLYRQAYFIQSLNASRNLMLDLPTDFIQSCTQLGELHLAYNDLDRVPQSVRQSEMLSLLNLSSNRLKDLDHAGLDKIKELTCLDVENNQLKTLPSLFAHFHALTRLNIANNFFTTLPEVICSIQTLKELDASFNRISCIPQEIGNLRELEQLYVIGNQIAGPLPQTFANLTSLRRLDISHNALQSIDVCAECPKLEYIIAESNNVSIVDLSFPRISRLVLTKNQLTQFSLSDTALSLTHLSLTYSKLTSLPDALFEQLLSVKKLKLCHNQIVYIPKTISYLKNLTRFSCTYNRLGALPPEIGRLSSLRVLDVHNNNLTALPKEIWCCQSLVKINASSNLLETFPAPYMPMPSSPLASPLPSPIPGSRTNILSPTMPVRSQPSPPPTPPLATALQRLFLGDNRLTNDIFAIISKFIELRRLNLSFNDIDEIPNGGVFSQHLVELYLSGNQLSALPDDVERWTSLRVLHVNGNKLKSLPADLSKIRKLVVLDAGSNALKYNIANWQYDWNWNWNIDLKYLNLSGNKRFEIRPLHDITPMRDRDRNLANFSALNKLRVLGLMDVTLLKIPLPDESDNRRVRLSGSEVNCMAYGMADTLGQAEHLSTWEVVIPKFRNSEDECLFGLFDAHSDSSQGSLVTKYLHDWTNFHLVSELDKLRENDTIESALRRAFLSLNKELGAKVFNSNMEREHRLEHEYASAPAIDDSKAGASGIFVYIVGTTLYVANVGDVVAVISRNGGTAVPIASKHSPLKSSETVRIRTAGGFISHNGCLNGELKVSRSFGHFHLIPIVNSNPSIETVELSEQDEFLILGTRGLWDRMSYQTAVDIARTEKEDLMLAAQKLRDFAITYGAKEGIVVMIIGVGDLFARSRLRRRREGRGAWDNMIGEETTIYISSSNKGKRRKEEIPPVDSTIARLQREIEPPTGQVALVFTDIKNSTLLWETVQSAMHPAIKEHNGIMRRQLRNIGGYEVKTEGDAFMVSFPTVFSALLWCFTVQEQLLQADWPKEILDSDECKEVYGGHSNELIYKGLSVRMGIHWGSPVCEIDPITRRMDYFGPMVNRAARICSAADGGQICVSADVEGEIRLLLDVEEDVETVLRKTNKDGTILETVELDETMIKLRKMGFVVKRIGGRKLKGLENPEELSLVYPEALKGRLEEDQAKEKIYEPTTAQILDPVAVRSLGYLCLRLERVASGNVLSARNARNSRADYLSGLLTLHVKDNADDEELIRICESLVIRIENALSTLYLNKFGPFTKVLEQLSDVIAVDPDHILKALQMYAQVMGVSK</sequence>
<evidence type="ECO:0000313" key="18">
    <source>
        <dbReference type="Proteomes" id="UP000789739"/>
    </source>
</evidence>
<dbReference type="Pfam" id="PF13855">
    <property type="entry name" value="LRR_8"/>
    <property type="match status" value="2"/>
</dbReference>
<evidence type="ECO:0000259" key="16">
    <source>
        <dbReference type="PROSITE" id="PS51746"/>
    </source>
</evidence>
<evidence type="ECO:0000259" key="14">
    <source>
        <dbReference type="PROSITE" id="PS50125"/>
    </source>
</evidence>
<dbReference type="InterPro" id="IPR000159">
    <property type="entry name" value="RA_dom"/>
</dbReference>
<dbReference type="GO" id="GO:0005737">
    <property type="term" value="C:cytoplasm"/>
    <property type="evidence" value="ECO:0007669"/>
    <property type="project" value="TreeGrafter"/>
</dbReference>
<evidence type="ECO:0000256" key="1">
    <source>
        <dbReference type="ARBA" id="ARBA00001593"/>
    </source>
</evidence>
<dbReference type="Gene3D" id="3.80.10.10">
    <property type="entry name" value="Ribonuclease Inhibitor"/>
    <property type="match status" value="4"/>
</dbReference>
<dbReference type="CDD" id="cd07302">
    <property type="entry name" value="CHD"/>
    <property type="match status" value="1"/>
</dbReference>
<dbReference type="OrthoDB" id="2021138at2759"/>
<keyword evidence="10" id="KW-0456">Lyase</keyword>
<dbReference type="PROSITE" id="PS50125">
    <property type="entry name" value="GUANYLATE_CYCLASE_2"/>
    <property type="match status" value="1"/>
</dbReference>
<dbReference type="SUPFAM" id="SSF55073">
    <property type="entry name" value="Nucleotide cyclase"/>
    <property type="match status" value="1"/>
</dbReference>
<dbReference type="SMART" id="SM00314">
    <property type="entry name" value="RA"/>
    <property type="match status" value="1"/>
</dbReference>
<dbReference type="PANTHER" id="PTHR48051:SF1">
    <property type="entry name" value="RAS SUPPRESSOR PROTEIN 1"/>
    <property type="match status" value="1"/>
</dbReference>
<dbReference type="SMART" id="SM00332">
    <property type="entry name" value="PP2Cc"/>
    <property type="match status" value="1"/>
</dbReference>
<evidence type="ECO:0000256" key="4">
    <source>
        <dbReference type="ARBA" id="ARBA00021420"/>
    </source>
</evidence>
<dbReference type="PROSITE" id="PS51746">
    <property type="entry name" value="PPM_2"/>
    <property type="match status" value="1"/>
</dbReference>
<name>A0A9N9C152_9GLOM</name>
<dbReference type="CDD" id="cd00143">
    <property type="entry name" value="PP2Cc"/>
    <property type="match status" value="1"/>
</dbReference>
<evidence type="ECO:0000256" key="6">
    <source>
        <dbReference type="ARBA" id="ARBA00022723"/>
    </source>
</evidence>
<comment type="caution">
    <text evidence="17">The sequence shown here is derived from an EMBL/GenBank/DDBJ whole genome shotgun (WGS) entry which is preliminary data.</text>
</comment>
<dbReference type="PROSITE" id="PS50200">
    <property type="entry name" value="RA"/>
    <property type="match status" value="1"/>
</dbReference>
<dbReference type="SMART" id="SM00364">
    <property type="entry name" value="LRR_BAC"/>
    <property type="match status" value="7"/>
</dbReference>
<dbReference type="Gene3D" id="3.10.20.90">
    <property type="entry name" value="Phosphatidylinositol 3-kinase Catalytic Subunit, Chain A, domain 1"/>
    <property type="match status" value="1"/>
</dbReference>
<dbReference type="InterPro" id="IPR036457">
    <property type="entry name" value="PPM-type-like_dom_sf"/>
</dbReference>
<proteinExistence type="inferred from homology"/>
<dbReference type="PANTHER" id="PTHR48051">
    <property type="match status" value="1"/>
</dbReference>
<dbReference type="SMART" id="SM00369">
    <property type="entry name" value="LRR_TYP"/>
    <property type="match status" value="12"/>
</dbReference>
<evidence type="ECO:0000256" key="5">
    <source>
        <dbReference type="ARBA" id="ARBA00022614"/>
    </source>
</evidence>
<keyword evidence="5" id="KW-0433">Leucine-rich repeat</keyword>
<dbReference type="SUPFAM" id="SSF52058">
    <property type="entry name" value="L domain-like"/>
    <property type="match status" value="2"/>
</dbReference>
<evidence type="ECO:0000259" key="15">
    <source>
        <dbReference type="PROSITE" id="PS50200"/>
    </source>
</evidence>
<keyword evidence="9" id="KW-0115">cAMP biosynthesis</keyword>
<keyword evidence="7" id="KW-0677">Repeat</keyword>
<dbReference type="CDD" id="cd17214">
    <property type="entry name" value="RA_CYR1_like"/>
    <property type="match status" value="1"/>
</dbReference>
<dbReference type="SMART" id="SM00044">
    <property type="entry name" value="CYCc"/>
    <property type="match status" value="1"/>
</dbReference>
<keyword evidence="18" id="KW-1185">Reference proteome</keyword>
<evidence type="ECO:0000256" key="2">
    <source>
        <dbReference type="ARBA" id="ARBA00005381"/>
    </source>
</evidence>
<dbReference type="InterPro" id="IPR032675">
    <property type="entry name" value="LRR_dom_sf"/>
</dbReference>
<dbReference type="InterPro" id="IPR029071">
    <property type="entry name" value="Ubiquitin-like_domsf"/>
</dbReference>
<dbReference type="GO" id="GO:0046872">
    <property type="term" value="F:metal ion binding"/>
    <property type="evidence" value="ECO:0007669"/>
    <property type="project" value="UniProtKB-KW"/>
</dbReference>
<dbReference type="Proteomes" id="UP000789739">
    <property type="component" value="Unassembled WGS sequence"/>
</dbReference>
<dbReference type="InterPro" id="IPR055071">
    <property type="entry name" value="RA_PHLPP-like"/>
</dbReference>
<dbReference type="Pfam" id="PF00481">
    <property type="entry name" value="PP2C"/>
    <property type="match status" value="1"/>
</dbReference>
<dbReference type="InterPro" id="IPR050216">
    <property type="entry name" value="LRR_domain-containing"/>
</dbReference>
<gene>
    <name evidence="17" type="ORF">PBRASI_LOCUS6824</name>
</gene>
<dbReference type="Pfam" id="PF00211">
    <property type="entry name" value="Guanylate_cyc"/>
    <property type="match status" value="1"/>
</dbReference>
<dbReference type="Pfam" id="PF23010">
    <property type="entry name" value="RA_3"/>
    <property type="match status" value="1"/>
</dbReference>
<dbReference type="InterPro" id="IPR003591">
    <property type="entry name" value="Leu-rich_rpt_typical-subtyp"/>
</dbReference>
<dbReference type="GO" id="GO:0035556">
    <property type="term" value="P:intracellular signal transduction"/>
    <property type="evidence" value="ECO:0007669"/>
    <property type="project" value="InterPro"/>
</dbReference>
<dbReference type="InterPro" id="IPR001054">
    <property type="entry name" value="A/G_cyclase"/>
</dbReference>
<dbReference type="InterPro" id="IPR001932">
    <property type="entry name" value="PPM-type_phosphatase-like_dom"/>
</dbReference>
<organism evidence="17 18">
    <name type="scientific">Paraglomus brasilianum</name>
    <dbReference type="NCBI Taxonomy" id="144538"/>
    <lineage>
        <taxon>Eukaryota</taxon>
        <taxon>Fungi</taxon>
        <taxon>Fungi incertae sedis</taxon>
        <taxon>Mucoromycota</taxon>
        <taxon>Glomeromycotina</taxon>
        <taxon>Glomeromycetes</taxon>
        <taxon>Paraglomerales</taxon>
        <taxon>Paraglomeraceae</taxon>
        <taxon>Paraglomus</taxon>
    </lineage>
</organism>
<dbReference type="PROSITE" id="PS51450">
    <property type="entry name" value="LRR"/>
    <property type="match status" value="5"/>
</dbReference>
<dbReference type="GO" id="GO:0006171">
    <property type="term" value="P:cAMP biosynthetic process"/>
    <property type="evidence" value="ECO:0007669"/>
    <property type="project" value="UniProtKB-KW"/>
</dbReference>
<dbReference type="Gene3D" id="3.60.40.10">
    <property type="entry name" value="PPM-type phosphatase domain"/>
    <property type="match status" value="1"/>
</dbReference>
<accession>A0A9N9C152</accession>
<evidence type="ECO:0000313" key="17">
    <source>
        <dbReference type="EMBL" id="CAG8585036.1"/>
    </source>
</evidence>
<dbReference type="EMBL" id="CAJVPI010000959">
    <property type="protein sequence ID" value="CAG8585036.1"/>
    <property type="molecule type" value="Genomic_DNA"/>
</dbReference>
<dbReference type="SUPFAM" id="SSF81606">
    <property type="entry name" value="PP2C-like"/>
    <property type="match status" value="1"/>
</dbReference>
<evidence type="ECO:0000256" key="10">
    <source>
        <dbReference type="ARBA" id="ARBA00023239"/>
    </source>
</evidence>
<dbReference type="EC" id="4.6.1.1" evidence="3"/>
<evidence type="ECO:0000256" key="7">
    <source>
        <dbReference type="ARBA" id="ARBA00022737"/>
    </source>
</evidence>
<reference evidence="17" key="1">
    <citation type="submission" date="2021-06" db="EMBL/GenBank/DDBJ databases">
        <authorList>
            <person name="Kallberg Y."/>
            <person name="Tangrot J."/>
            <person name="Rosling A."/>
        </authorList>
    </citation>
    <scope>NUCLEOTIDE SEQUENCE</scope>
    <source>
        <strain evidence="17">BR232B</strain>
    </source>
</reference>
<feature type="compositionally biased region" description="Basic and acidic residues" evidence="13">
    <location>
        <begin position="94"/>
        <end position="110"/>
    </location>
</feature>
<evidence type="ECO:0000256" key="12">
    <source>
        <dbReference type="ARBA" id="ARBA00032637"/>
    </source>
</evidence>
<evidence type="ECO:0000256" key="3">
    <source>
        <dbReference type="ARBA" id="ARBA00012201"/>
    </source>
</evidence>
<evidence type="ECO:0000256" key="11">
    <source>
        <dbReference type="ARBA" id="ARBA00032597"/>
    </source>
</evidence>
<comment type="catalytic activity">
    <reaction evidence="1">
        <text>ATP = 3',5'-cyclic AMP + diphosphate</text>
        <dbReference type="Rhea" id="RHEA:15389"/>
        <dbReference type="ChEBI" id="CHEBI:30616"/>
        <dbReference type="ChEBI" id="CHEBI:33019"/>
        <dbReference type="ChEBI" id="CHEBI:58165"/>
        <dbReference type="EC" id="4.6.1.1"/>
    </reaction>
</comment>
<evidence type="ECO:0000256" key="13">
    <source>
        <dbReference type="SAM" id="MobiDB-lite"/>
    </source>
</evidence>
<dbReference type="GO" id="GO:0004016">
    <property type="term" value="F:adenylate cyclase activity"/>
    <property type="evidence" value="ECO:0007669"/>
    <property type="project" value="UniProtKB-EC"/>
</dbReference>
<feature type="region of interest" description="Disordered" evidence="13">
    <location>
        <begin position="16"/>
        <end position="113"/>
    </location>
</feature>